<organism evidence="2 3">
    <name type="scientific">Candidatus Thalassospirochaeta sargassi</name>
    <dbReference type="NCBI Taxonomy" id="3119039"/>
    <lineage>
        <taxon>Bacteria</taxon>
        <taxon>Pseudomonadati</taxon>
        <taxon>Spirochaetota</taxon>
        <taxon>Spirochaetia</taxon>
        <taxon>Spirochaetales</taxon>
        <taxon>Spirochaetaceae</taxon>
        <taxon>Candidatus Thalassospirochaeta</taxon>
    </lineage>
</organism>
<proteinExistence type="predicted"/>
<evidence type="ECO:0000256" key="1">
    <source>
        <dbReference type="SAM" id="Phobius"/>
    </source>
</evidence>
<accession>A0AAJ1IG65</accession>
<dbReference type="Proteomes" id="UP001221217">
    <property type="component" value="Unassembled WGS sequence"/>
</dbReference>
<comment type="caution">
    <text evidence="2">The sequence shown here is derived from an EMBL/GenBank/DDBJ whole genome shotgun (WGS) entry which is preliminary data.</text>
</comment>
<protein>
    <submittedName>
        <fullName evidence="2">Uncharacterized protein</fullName>
    </submittedName>
</protein>
<sequence length="45" mass="4947">MGVAAYAVLFFSIIGCIAYGFINWSKESTVPPVHKEEEEDKQAAV</sequence>
<evidence type="ECO:0000313" key="3">
    <source>
        <dbReference type="Proteomes" id="UP001221217"/>
    </source>
</evidence>
<gene>
    <name evidence="2" type="ORF">PQJ61_12485</name>
</gene>
<name>A0AAJ1IG65_9SPIO</name>
<keyword evidence="1" id="KW-1133">Transmembrane helix</keyword>
<dbReference type="EMBL" id="JAQQAL010000028">
    <property type="protein sequence ID" value="MDC7227574.1"/>
    <property type="molecule type" value="Genomic_DNA"/>
</dbReference>
<dbReference type="AlphaFoldDB" id="A0AAJ1IG65"/>
<reference evidence="2 3" key="1">
    <citation type="submission" date="2022-12" db="EMBL/GenBank/DDBJ databases">
        <title>Metagenome assembled genome from gulf of manar.</title>
        <authorList>
            <person name="Kohli P."/>
            <person name="Pk S."/>
            <person name="Venkata Ramana C."/>
            <person name="Sasikala C."/>
        </authorList>
    </citation>
    <scope>NUCLEOTIDE SEQUENCE [LARGE SCALE GENOMIC DNA]</scope>
    <source>
        <strain evidence="2">JB008</strain>
    </source>
</reference>
<keyword evidence="1" id="KW-0472">Membrane</keyword>
<evidence type="ECO:0000313" key="2">
    <source>
        <dbReference type="EMBL" id="MDC7227574.1"/>
    </source>
</evidence>
<keyword evidence="1" id="KW-0812">Transmembrane</keyword>
<feature type="transmembrane region" description="Helical" evidence="1">
    <location>
        <begin position="6"/>
        <end position="25"/>
    </location>
</feature>